<keyword evidence="1" id="KW-0812">Transmembrane</keyword>
<dbReference type="InParanoid" id="A0A0G4F699"/>
<keyword evidence="1" id="KW-0472">Membrane</keyword>
<evidence type="ECO:0000313" key="2">
    <source>
        <dbReference type="EMBL" id="CEM07774.1"/>
    </source>
</evidence>
<evidence type="ECO:0000313" key="3">
    <source>
        <dbReference type="Proteomes" id="UP000041254"/>
    </source>
</evidence>
<protein>
    <submittedName>
        <fullName evidence="2">Uncharacterized protein</fullName>
    </submittedName>
</protein>
<accession>A0A0G4F699</accession>
<keyword evidence="3" id="KW-1185">Reference proteome</keyword>
<evidence type="ECO:0000256" key="1">
    <source>
        <dbReference type="SAM" id="Phobius"/>
    </source>
</evidence>
<organism evidence="2 3">
    <name type="scientific">Vitrella brassicaformis (strain CCMP3155)</name>
    <dbReference type="NCBI Taxonomy" id="1169540"/>
    <lineage>
        <taxon>Eukaryota</taxon>
        <taxon>Sar</taxon>
        <taxon>Alveolata</taxon>
        <taxon>Colpodellida</taxon>
        <taxon>Vitrellaceae</taxon>
        <taxon>Vitrella</taxon>
    </lineage>
</organism>
<name>A0A0G4F699_VITBC</name>
<dbReference type="AlphaFoldDB" id="A0A0G4F699"/>
<dbReference type="VEuPathDB" id="CryptoDB:Vbra_4175"/>
<dbReference type="Proteomes" id="UP000041254">
    <property type="component" value="Unassembled WGS sequence"/>
</dbReference>
<dbReference type="PhylomeDB" id="A0A0G4F699"/>
<proteinExistence type="predicted"/>
<reference evidence="2 3" key="1">
    <citation type="submission" date="2014-11" db="EMBL/GenBank/DDBJ databases">
        <authorList>
            <person name="Zhu J."/>
            <person name="Qi W."/>
            <person name="Song R."/>
        </authorList>
    </citation>
    <scope>NUCLEOTIDE SEQUENCE [LARGE SCALE GENOMIC DNA]</scope>
</reference>
<keyword evidence="1" id="KW-1133">Transmembrane helix</keyword>
<sequence length="475" mass="52150">MSSSALYLCLTRLEESVLKMSTAARDGPLTSSKASSAASAASGASNASCANQQQQQHDRLLSAADVPEEAVPTVAEHVRSYSQLEALIDAHPTLRTSALLLPILIRLLPVVVESSFGALVEMPIPQLALDVAAAVAPSHRNALSRFLLPLLLRVLGVLLPIAGLGSFLMRVIPRLPLPAALSHGCRMAVAIEQLSRRLRMLERGGDWARWRPHLEMLYHIRGKRPVVLGDEHFDAFGSREAFIGETEAVRQWRILSGAITVHHRGQQRQLMYGNNGLHGWSYGPPALLAAPSRLFPQDTLDAADPPTFFEGNVYANYTSVVAFVLIDWLRYGEHSRITLIRSLSSYCRDSPASRRVCELLAAPPSDAAQWGAGAAVFDRKWQVWVRPWHERLVVLGSEVMGEGLMALVRLTDSGLHSVHVDIFTNEPTVAHDQGGYVSIWSTDSPRIPYTSTHSAVMSVLGDHLGGMVWRKEQQR</sequence>
<gene>
    <name evidence="2" type="ORF">Vbra_4175</name>
</gene>
<dbReference type="EMBL" id="CDMY01000377">
    <property type="protein sequence ID" value="CEM07774.1"/>
    <property type="molecule type" value="Genomic_DNA"/>
</dbReference>
<feature type="transmembrane region" description="Helical" evidence="1">
    <location>
        <begin position="150"/>
        <end position="172"/>
    </location>
</feature>